<dbReference type="InterPro" id="IPR036388">
    <property type="entry name" value="WH-like_DNA-bd_sf"/>
</dbReference>
<dbReference type="PRINTS" id="PR00035">
    <property type="entry name" value="HTHGNTR"/>
</dbReference>
<dbReference type="Pfam" id="PF00392">
    <property type="entry name" value="GntR"/>
    <property type="match status" value="1"/>
</dbReference>
<dbReference type="EMBL" id="JAJEPU010000037">
    <property type="protein sequence ID" value="MCC2165471.1"/>
    <property type="molecule type" value="Genomic_DNA"/>
</dbReference>
<dbReference type="Gene3D" id="1.10.10.10">
    <property type="entry name" value="Winged helix-like DNA-binding domain superfamily/Winged helix DNA-binding domain"/>
    <property type="match status" value="1"/>
</dbReference>
<keyword evidence="3" id="KW-0804">Transcription</keyword>
<evidence type="ECO:0000313" key="6">
    <source>
        <dbReference type="Proteomes" id="UP001198962"/>
    </source>
</evidence>
<dbReference type="SMART" id="SM00866">
    <property type="entry name" value="UTRA"/>
    <property type="match status" value="1"/>
</dbReference>
<reference evidence="5" key="1">
    <citation type="submission" date="2021-10" db="EMBL/GenBank/DDBJ databases">
        <title>Anaerobic single-cell dispensing facilitates the cultivation of human gut bacteria.</title>
        <authorList>
            <person name="Afrizal A."/>
        </authorList>
    </citation>
    <scope>NUCLEOTIDE SEQUENCE</scope>
    <source>
        <strain evidence="5">CLA-AA-H274</strain>
    </source>
</reference>
<dbReference type="SUPFAM" id="SSF46785">
    <property type="entry name" value="Winged helix' DNA-binding domain"/>
    <property type="match status" value="1"/>
</dbReference>
<dbReference type="InterPro" id="IPR011663">
    <property type="entry name" value="UTRA"/>
</dbReference>
<dbReference type="PROSITE" id="PS50949">
    <property type="entry name" value="HTH_GNTR"/>
    <property type="match status" value="1"/>
</dbReference>
<dbReference type="PANTHER" id="PTHR44846:SF12">
    <property type="entry name" value="HTH-TYPE TRANSCRIPTIONAL REGULATOR TRER"/>
    <property type="match status" value="1"/>
</dbReference>
<dbReference type="CDD" id="cd07377">
    <property type="entry name" value="WHTH_GntR"/>
    <property type="match status" value="1"/>
</dbReference>
<evidence type="ECO:0000313" key="5">
    <source>
        <dbReference type="EMBL" id="MCC2165471.1"/>
    </source>
</evidence>
<dbReference type="AlphaFoldDB" id="A0AAE3APN7"/>
<dbReference type="PANTHER" id="PTHR44846">
    <property type="entry name" value="MANNOSYL-D-GLYCERATE TRANSPORT/METABOLISM SYSTEM REPRESSOR MNGR-RELATED"/>
    <property type="match status" value="1"/>
</dbReference>
<dbReference type="SUPFAM" id="SSF64288">
    <property type="entry name" value="Chorismate lyase-like"/>
    <property type="match status" value="1"/>
</dbReference>
<proteinExistence type="predicted"/>
<sequence>MPKTIYETIYKDLKQKIEDGVFAYQELLPSENTLIQNYNCSRNTLRRAVSVLVSDGYVQTMQGKGVRNIYQPVDQTAFTIGEIESFKESAERNGSRASTKVILFTEIEINERQSRMTGFPVGAEVYYIQRIHYLDDVPLILNHNYFLKRAVSGLTKEIAEDSIYRYLEQTLHMNIVNSKRIMTVEKMTEIDEKYLNMNVADYNCMAVISSQTYNGDGVMFEYTQSRHRPDHFRFYDNAVRKTIS</sequence>
<name>A0AAE3APN7_9FIRM</name>
<comment type="caution">
    <text evidence="5">The sequence shown here is derived from an EMBL/GenBank/DDBJ whole genome shotgun (WGS) entry which is preliminary data.</text>
</comment>
<dbReference type="RefSeq" id="WP_308451764.1">
    <property type="nucleotide sequence ID" value="NZ_JAJEPU010000037.1"/>
</dbReference>
<gene>
    <name evidence="5" type="ORF">LKD32_11420</name>
</gene>
<dbReference type="Pfam" id="PF07702">
    <property type="entry name" value="UTRA"/>
    <property type="match status" value="1"/>
</dbReference>
<dbReference type="InterPro" id="IPR028978">
    <property type="entry name" value="Chorismate_lyase_/UTRA_dom_sf"/>
</dbReference>
<keyword evidence="1" id="KW-0805">Transcription regulation</keyword>
<evidence type="ECO:0000256" key="3">
    <source>
        <dbReference type="ARBA" id="ARBA00023163"/>
    </source>
</evidence>
<organism evidence="5 6">
    <name type="scientific">Brotaphodocola catenula</name>
    <dbReference type="NCBI Taxonomy" id="2885361"/>
    <lineage>
        <taxon>Bacteria</taxon>
        <taxon>Bacillati</taxon>
        <taxon>Bacillota</taxon>
        <taxon>Clostridia</taxon>
        <taxon>Lachnospirales</taxon>
        <taxon>Lachnospiraceae</taxon>
        <taxon>Brotaphodocola</taxon>
    </lineage>
</organism>
<protein>
    <submittedName>
        <fullName evidence="5">UTRA domain-containing protein</fullName>
    </submittedName>
</protein>
<feature type="domain" description="HTH gntR-type" evidence="4">
    <location>
        <begin position="3"/>
        <end position="71"/>
    </location>
</feature>
<dbReference type="Proteomes" id="UP001198962">
    <property type="component" value="Unassembled WGS sequence"/>
</dbReference>
<evidence type="ECO:0000256" key="2">
    <source>
        <dbReference type="ARBA" id="ARBA00023125"/>
    </source>
</evidence>
<dbReference type="InterPro" id="IPR036390">
    <property type="entry name" value="WH_DNA-bd_sf"/>
</dbReference>
<evidence type="ECO:0000256" key="1">
    <source>
        <dbReference type="ARBA" id="ARBA00023015"/>
    </source>
</evidence>
<dbReference type="Gene3D" id="3.40.1410.10">
    <property type="entry name" value="Chorismate lyase-like"/>
    <property type="match status" value="1"/>
</dbReference>
<dbReference type="GO" id="GO:0003677">
    <property type="term" value="F:DNA binding"/>
    <property type="evidence" value="ECO:0007669"/>
    <property type="project" value="UniProtKB-KW"/>
</dbReference>
<evidence type="ECO:0000259" key="4">
    <source>
        <dbReference type="PROSITE" id="PS50949"/>
    </source>
</evidence>
<dbReference type="GO" id="GO:0045892">
    <property type="term" value="P:negative regulation of DNA-templated transcription"/>
    <property type="evidence" value="ECO:0007669"/>
    <property type="project" value="TreeGrafter"/>
</dbReference>
<keyword evidence="2" id="KW-0238">DNA-binding</keyword>
<dbReference type="SMART" id="SM00345">
    <property type="entry name" value="HTH_GNTR"/>
    <property type="match status" value="1"/>
</dbReference>
<dbReference type="GO" id="GO:0003700">
    <property type="term" value="F:DNA-binding transcription factor activity"/>
    <property type="evidence" value="ECO:0007669"/>
    <property type="project" value="InterPro"/>
</dbReference>
<dbReference type="InterPro" id="IPR050679">
    <property type="entry name" value="Bact_HTH_transcr_reg"/>
</dbReference>
<accession>A0AAE3APN7</accession>
<dbReference type="InterPro" id="IPR000524">
    <property type="entry name" value="Tscrpt_reg_HTH_GntR"/>
</dbReference>
<keyword evidence="6" id="KW-1185">Reference proteome</keyword>